<dbReference type="EMBL" id="KV878217">
    <property type="protein sequence ID" value="OJJ30172.1"/>
    <property type="molecule type" value="Genomic_DNA"/>
</dbReference>
<keyword evidence="2" id="KW-1185">Reference proteome</keyword>
<evidence type="ECO:0000313" key="1">
    <source>
        <dbReference type="EMBL" id="OJJ30172.1"/>
    </source>
</evidence>
<dbReference type="RefSeq" id="XP_040683849.1">
    <property type="nucleotide sequence ID" value="XM_040839103.1"/>
</dbReference>
<proteinExistence type="predicted"/>
<evidence type="ECO:0000313" key="2">
    <source>
        <dbReference type="Proteomes" id="UP000184383"/>
    </source>
</evidence>
<reference evidence="2" key="1">
    <citation type="journal article" date="2017" name="Genome Biol.">
        <title>Comparative genomics reveals high biological diversity and specific adaptations in the industrially and medically important fungal genus Aspergillus.</title>
        <authorList>
            <person name="de Vries R.P."/>
            <person name="Riley R."/>
            <person name="Wiebenga A."/>
            <person name="Aguilar-Osorio G."/>
            <person name="Amillis S."/>
            <person name="Uchima C.A."/>
            <person name="Anderluh G."/>
            <person name="Asadollahi M."/>
            <person name="Askin M."/>
            <person name="Barry K."/>
            <person name="Battaglia E."/>
            <person name="Bayram O."/>
            <person name="Benocci T."/>
            <person name="Braus-Stromeyer S.A."/>
            <person name="Caldana C."/>
            <person name="Canovas D."/>
            <person name="Cerqueira G.C."/>
            <person name="Chen F."/>
            <person name="Chen W."/>
            <person name="Choi C."/>
            <person name="Clum A."/>
            <person name="Dos Santos R.A."/>
            <person name="Damasio A.R."/>
            <person name="Diallinas G."/>
            <person name="Emri T."/>
            <person name="Fekete E."/>
            <person name="Flipphi M."/>
            <person name="Freyberg S."/>
            <person name="Gallo A."/>
            <person name="Gournas C."/>
            <person name="Habgood R."/>
            <person name="Hainaut M."/>
            <person name="Harispe M.L."/>
            <person name="Henrissat B."/>
            <person name="Hilden K.S."/>
            <person name="Hope R."/>
            <person name="Hossain A."/>
            <person name="Karabika E."/>
            <person name="Karaffa L."/>
            <person name="Karanyi Z."/>
            <person name="Krasevec N."/>
            <person name="Kuo A."/>
            <person name="Kusch H."/>
            <person name="LaButti K."/>
            <person name="Lagendijk E.L."/>
            <person name="Lapidus A."/>
            <person name="Levasseur A."/>
            <person name="Lindquist E."/>
            <person name="Lipzen A."/>
            <person name="Logrieco A.F."/>
            <person name="MacCabe A."/>
            <person name="Maekelae M.R."/>
            <person name="Malavazi I."/>
            <person name="Melin P."/>
            <person name="Meyer V."/>
            <person name="Mielnichuk N."/>
            <person name="Miskei M."/>
            <person name="Molnar A.P."/>
            <person name="Mule G."/>
            <person name="Ngan C.Y."/>
            <person name="Orejas M."/>
            <person name="Orosz E."/>
            <person name="Ouedraogo J.P."/>
            <person name="Overkamp K.M."/>
            <person name="Park H.-S."/>
            <person name="Perrone G."/>
            <person name="Piumi F."/>
            <person name="Punt P.J."/>
            <person name="Ram A.F."/>
            <person name="Ramon A."/>
            <person name="Rauscher S."/>
            <person name="Record E."/>
            <person name="Riano-Pachon D.M."/>
            <person name="Robert V."/>
            <person name="Roehrig J."/>
            <person name="Ruller R."/>
            <person name="Salamov A."/>
            <person name="Salih N.S."/>
            <person name="Samson R.A."/>
            <person name="Sandor E."/>
            <person name="Sanguinetti M."/>
            <person name="Schuetze T."/>
            <person name="Sepcic K."/>
            <person name="Shelest E."/>
            <person name="Sherlock G."/>
            <person name="Sophianopoulou V."/>
            <person name="Squina F.M."/>
            <person name="Sun H."/>
            <person name="Susca A."/>
            <person name="Todd R.B."/>
            <person name="Tsang A."/>
            <person name="Unkles S.E."/>
            <person name="van de Wiele N."/>
            <person name="van Rossen-Uffink D."/>
            <person name="Oliveira J.V."/>
            <person name="Vesth T.C."/>
            <person name="Visser J."/>
            <person name="Yu J.-H."/>
            <person name="Zhou M."/>
            <person name="Andersen M.R."/>
            <person name="Archer D.B."/>
            <person name="Baker S.E."/>
            <person name="Benoit I."/>
            <person name="Brakhage A.A."/>
            <person name="Braus G.H."/>
            <person name="Fischer R."/>
            <person name="Frisvad J.C."/>
            <person name="Goldman G.H."/>
            <person name="Houbraken J."/>
            <person name="Oakley B."/>
            <person name="Pocsi I."/>
            <person name="Scazzocchio C."/>
            <person name="Seiboth B."/>
            <person name="vanKuyk P.A."/>
            <person name="Wortman J."/>
            <person name="Dyer P.S."/>
            <person name="Grigoriev I.V."/>
        </authorList>
    </citation>
    <scope>NUCLEOTIDE SEQUENCE [LARGE SCALE GENOMIC DNA]</scope>
    <source>
        <strain evidence="2">DTO 134E9</strain>
    </source>
</reference>
<dbReference type="STRING" id="1073089.A0A1L9R5I1"/>
<dbReference type="InterPro" id="IPR053204">
    <property type="entry name" value="Oxopyrrolidines_Biosynth-assoc"/>
</dbReference>
<accession>A0A1L9R5I1</accession>
<dbReference type="InterPro" id="IPR022085">
    <property type="entry name" value="OpdG"/>
</dbReference>
<dbReference type="Proteomes" id="UP000184383">
    <property type="component" value="Unassembled WGS sequence"/>
</dbReference>
<name>A0A1L9R5I1_ASPWE</name>
<gene>
    <name evidence="1" type="ORF">ASPWEDRAFT_701353</name>
</gene>
<dbReference type="GeneID" id="63754951"/>
<dbReference type="Pfam" id="PF12311">
    <property type="entry name" value="DUF3632"/>
    <property type="match status" value="1"/>
</dbReference>
<dbReference type="PANTHER" id="PTHR38797">
    <property type="entry name" value="NUCLEAR PORE COMPLEX PROTEIN NUP85-RELATED"/>
    <property type="match status" value="1"/>
</dbReference>
<dbReference type="PANTHER" id="PTHR38797:SF4">
    <property type="entry name" value="NUCLEAR PORE COMPLEX PROTEIN NUP85"/>
    <property type="match status" value="1"/>
</dbReference>
<dbReference type="OrthoDB" id="3350591at2759"/>
<organism evidence="1 2">
    <name type="scientific">Aspergillus wentii DTO 134E9</name>
    <dbReference type="NCBI Taxonomy" id="1073089"/>
    <lineage>
        <taxon>Eukaryota</taxon>
        <taxon>Fungi</taxon>
        <taxon>Dikarya</taxon>
        <taxon>Ascomycota</taxon>
        <taxon>Pezizomycotina</taxon>
        <taxon>Eurotiomycetes</taxon>
        <taxon>Eurotiomycetidae</taxon>
        <taxon>Eurotiales</taxon>
        <taxon>Aspergillaceae</taxon>
        <taxon>Aspergillus</taxon>
        <taxon>Aspergillus subgen. Cremei</taxon>
    </lineage>
</organism>
<sequence length="285" mass="32517">MALHLRMKDDDPWIIESKIFTLLSDYLQPNSSITPSSAASTIDSLYPANRNEEEAEQPYGFLWEIWYQIYHVSGQIMPSDPAMEKLALLVKTLRGVRSKTALIAVEGYGGEMRLWADLPLIGSVYRELFDYDVELDNRGRGINALAARLYRDGLPWKFFAIEAINSLGVRERRRHQHTTEMVTEDTIDDNPEFRAELDIAADWITQCGEVILQGRTDEVSGAQIWSRPWGFEEPVVYPAMWGEWKKKFQKVSGHDRASDGMRSVADAAIRAMGDFEQLFLDSMTS</sequence>
<dbReference type="VEuPathDB" id="FungiDB:ASPWEDRAFT_701353"/>
<protein>
    <submittedName>
        <fullName evidence="1">Uncharacterized protein</fullName>
    </submittedName>
</protein>
<dbReference type="AlphaFoldDB" id="A0A1L9R5I1"/>